<keyword evidence="2" id="KW-1185">Reference proteome</keyword>
<gene>
    <name evidence="1" type="ORF">GJ697_23850</name>
</gene>
<dbReference type="Proteomes" id="UP000481037">
    <property type="component" value="Unassembled WGS sequence"/>
</dbReference>
<reference evidence="1 2" key="1">
    <citation type="submission" date="2019-11" db="EMBL/GenBank/DDBJ databases">
        <title>Novel species isolated from a subtropical stream in China.</title>
        <authorList>
            <person name="Lu H."/>
        </authorList>
    </citation>
    <scope>NUCLEOTIDE SEQUENCE [LARGE SCALE GENOMIC DNA]</scope>
    <source>
        <strain evidence="1 2">FT25W</strain>
    </source>
</reference>
<dbReference type="RefSeq" id="WP_154364263.1">
    <property type="nucleotide sequence ID" value="NZ_WKJM01000025.1"/>
</dbReference>
<sequence>MIPQVRYERIGKFIFGACMHGGTIVDVHHWMADELGVVHPKEGDEAAIESLQAGYFAKFVSDEEFSESHQRFMKMMEQRGA</sequence>
<comment type="caution">
    <text evidence="1">The sequence shown here is derived from an EMBL/GenBank/DDBJ whole genome shotgun (WGS) entry which is preliminary data.</text>
</comment>
<accession>A0A6L5QM25</accession>
<proteinExistence type="predicted"/>
<protein>
    <submittedName>
        <fullName evidence="1">Uncharacterized protein</fullName>
    </submittedName>
</protein>
<name>A0A6L5QM25_9BURK</name>
<organism evidence="1 2">
    <name type="scientific">Duganella alba</name>
    <dbReference type="NCBI Taxonomy" id="2666081"/>
    <lineage>
        <taxon>Bacteria</taxon>
        <taxon>Pseudomonadati</taxon>
        <taxon>Pseudomonadota</taxon>
        <taxon>Betaproteobacteria</taxon>
        <taxon>Burkholderiales</taxon>
        <taxon>Oxalobacteraceae</taxon>
        <taxon>Telluria group</taxon>
        <taxon>Duganella</taxon>
    </lineage>
</organism>
<evidence type="ECO:0000313" key="1">
    <source>
        <dbReference type="EMBL" id="MRX10863.1"/>
    </source>
</evidence>
<dbReference type="AlphaFoldDB" id="A0A6L5QM25"/>
<dbReference type="EMBL" id="WKJM01000025">
    <property type="protein sequence ID" value="MRX10863.1"/>
    <property type="molecule type" value="Genomic_DNA"/>
</dbReference>
<evidence type="ECO:0000313" key="2">
    <source>
        <dbReference type="Proteomes" id="UP000481037"/>
    </source>
</evidence>